<reference evidence="1 2" key="1">
    <citation type="journal article" date="2021" name="Hortic Res">
        <title>High-quality reference genome and annotation aids understanding of berry development for evergreen blueberry (Vaccinium darrowii).</title>
        <authorList>
            <person name="Yu J."/>
            <person name="Hulse-Kemp A.M."/>
            <person name="Babiker E."/>
            <person name="Staton M."/>
        </authorList>
    </citation>
    <scope>NUCLEOTIDE SEQUENCE [LARGE SCALE GENOMIC DNA]</scope>
    <source>
        <strain evidence="2">cv. NJ 8807/NJ 8810</strain>
        <tissue evidence="1">Young leaf</tissue>
    </source>
</reference>
<protein>
    <submittedName>
        <fullName evidence="1">Uncharacterized protein</fullName>
    </submittedName>
</protein>
<accession>A0ACB7Z4J1</accession>
<sequence length="255" mass="28567">MGQALKMPKRITQNTKRPRPTQETQNLALTISTSSAAIAPKPRPATNTSTADIVGHHITTSRSCTRENLEKLIRHPKASIFIGSKLKTSRGIKNVGDETKELEATRLERPCSSVPVGGSCSLQFDNGVAFEKPTRGNKVDHRTMVDPDGDYPEEEDCNDEVQWGCLSQALWFNNLEPLDYVDDYYKVETCMKMHENSMGPINGKDMWPSTDNVPLLPPDVKKRAGRPKKARRREPEEPLKDPCTTTYLAFNSIKL</sequence>
<proteinExistence type="predicted"/>
<evidence type="ECO:0000313" key="2">
    <source>
        <dbReference type="Proteomes" id="UP000828048"/>
    </source>
</evidence>
<gene>
    <name evidence="1" type="ORF">Vadar_016472</name>
</gene>
<dbReference type="EMBL" id="CM037154">
    <property type="protein sequence ID" value="KAH7860660.1"/>
    <property type="molecule type" value="Genomic_DNA"/>
</dbReference>
<dbReference type="Proteomes" id="UP000828048">
    <property type="component" value="Chromosome 4"/>
</dbReference>
<organism evidence="1 2">
    <name type="scientific">Vaccinium darrowii</name>
    <dbReference type="NCBI Taxonomy" id="229202"/>
    <lineage>
        <taxon>Eukaryota</taxon>
        <taxon>Viridiplantae</taxon>
        <taxon>Streptophyta</taxon>
        <taxon>Embryophyta</taxon>
        <taxon>Tracheophyta</taxon>
        <taxon>Spermatophyta</taxon>
        <taxon>Magnoliopsida</taxon>
        <taxon>eudicotyledons</taxon>
        <taxon>Gunneridae</taxon>
        <taxon>Pentapetalae</taxon>
        <taxon>asterids</taxon>
        <taxon>Ericales</taxon>
        <taxon>Ericaceae</taxon>
        <taxon>Vaccinioideae</taxon>
        <taxon>Vaccinieae</taxon>
        <taxon>Vaccinium</taxon>
    </lineage>
</organism>
<evidence type="ECO:0000313" key="1">
    <source>
        <dbReference type="EMBL" id="KAH7860660.1"/>
    </source>
</evidence>
<comment type="caution">
    <text evidence="1">The sequence shown here is derived from an EMBL/GenBank/DDBJ whole genome shotgun (WGS) entry which is preliminary data.</text>
</comment>
<name>A0ACB7Z4J1_9ERIC</name>
<keyword evidence="2" id="KW-1185">Reference proteome</keyword>